<dbReference type="Pfam" id="PF00172">
    <property type="entry name" value="Zn_clus"/>
    <property type="match status" value="1"/>
</dbReference>
<reference evidence="3" key="2">
    <citation type="submission" date="2023-05" db="EMBL/GenBank/DDBJ databases">
        <authorList>
            <consortium name="Lawrence Berkeley National Laboratory"/>
            <person name="Steindorff A."/>
            <person name="Hensen N."/>
            <person name="Bonometti L."/>
            <person name="Westerberg I."/>
            <person name="Brannstrom I.O."/>
            <person name="Guillou S."/>
            <person name="Cros-Aarteil S."/>
            <person name="Calhoun S."/>
            <person name="Haridas S."/>
            <person name="Kuo A."/>
            <person name="Mondo S."/>
            <person name="Pangilinan J."/>
            <person name="Riley R."/>
            <person name="Labutti K."/>
            <person name="Andreopoulos B."/>
            <person name="Lipzen A."/>
            <person name="Chen C."/>
            <person name="Yanf M."/>
            <person name="Daum C."/>
            <person name="Ng V."/>
            <person name="Clum A."/>
            <person name="Ohm R."/>
            <person name="Martin F."/>
            <person name="Silar P."/>
            <person name="Natvig D."/>
            <person name="Lalanne C."/>
            <person name="Gautier V."/>
            <person name="Ament-Velasquez S.L."/>
            <person name="Kruys A."/>
            <person name="Hutchinson M.I."/>
            <person name="Powell A.J."/>
            <person name="Barry K."/>
            <person name="Miller A.N."/>
            <person name="Grigoriev I.V."/>
            <person name="Debuchy R."/>
            <person name="Gladieux P."/>
            <person name="Thoren M.H."/>
            <person name="Johannesson H."/>
        </authorList>
    </citation>
    <scope>NUCLEOTIDE SEQUENCE</scope>
    <source>
        <strain evidence="3">CBS 508.74</strain>
    </source>
</reference>
<dbReference type="InterPro" id="IPR001138">
    <property type="entry name" value="Zn2Cys6_DnaBD"/>
</dbReference>
<name>A0AAN6QC63_9PEZI</name>
<dbReference type="Gene3D" id="4.10.240.10">
    <property type="entry name" value="Zn(2)-C6 fungal-type DNA-binding domain"/>
    <property type="match status" value="1"/>
</dbReference>
<keyword evidence="1" id="KW-0539">Nucleus</keyword>
<dbReference type="AlphaFoldDB" id="A0AAN6QC63"/>
<gene>
    <name evidence="3" type="ORF">N656DRAFT_719899</name>
</gene>
<dbReference type="EMBL" id="MU853372">
    <property type="protein sequence ID" value="KAK4107537.1"/>
    <property type="molecule type" value="Genomic_DNA"/>
</dbReference>
<dbReference type="Pfam" id="PF11951">
    <property type="entry name" value="Fungal_trans_2"/>
    <property type="match status" value="1"/>
</dbReference>
<dbReference type="GeneID" id="89936530"/>
<dbReference type="PROSITE" id="PS00116">
    <property type="entry name" value="DNA_POLYMERASE_B"/>
    <property type="match status" value="1"/>
</dbReference>
<evidence type="ECO:0000313" key="3">
    <source>
        <dbReference type="EMBL" id="KAK4107537.1"/>
    </source>
</evidence>
<organism evidence="3 4">
    <name type="scientific">Canariomyces notabilis</name>
    <dbReference type="NCBI Taxonomy" id="2074819"/>
    <lineage>
        <taxon>Eukaryota</taxon>
        <taxon>Fungi</taxon>
        <taxon>Dikarya</taxon>
        <taxon>Ascomycota</taxon>
        <taxon>Pezizomycotina</taxon>
        <taxon>Sordariomycetes</taxon>
        <taxon>Sordariomycetidae</taxon>
        <taxon>Sordariales</taxon>
        <taxon>Chaetomiaceae</taxon>
        <taxon>Canariomyces</taxon>
    </lineage>
</organism>
<dbReference type="GO" id="GO:0000166">
    <property type="term" value="F:nucleotide binding"/>
    <property type="evidence" value="ECO:0007669"/>
    <property type="project" value="InterPro"/>
</dbReference>
<dbReference type="RefSeq" id="XP_064665107.1">
    <property type="nucleotide sequence ID" value="XM_064812405.1"/>
</dbReference>
<dbReference type="GO" id="GO:0000981">
    <property type="term" value="F:DNA-binding transcription factor activity, RNA polymerase II-specific"/>
    <property type="evidence" value="ECO:0007669"/>
    <property type="project" value="InterPro"/>
</dbReference>
<dbReference type="SMART" id="SM00066">
    <property type="entry name" value="GAL4"/>
    <property type="match status" value="1"/>
</dbReference>
<reference evidence="3" key="1">
    <citation type="journal article" date="2023" name="Mol. Phylogenet. Evol.">
        <title>Genome-scale phylogeny and comparative genomics of the fungal order Sordariales.</title>
        <authorList>
            <person name="Hensen N."/>
            <person name="Bonometti L."/>
            <person name="Westerberg I."/>
            <person name="Brannstrom I.O."/>
            <person name="Guillou S."/>
            <person name="Cros-Aarteil S."/>
            <person name="Calhoun S."/>
            <person name="Haridas S."/>
            <person name="Kuo A."/>
            <person name="Mondo S."/>
            <person name="Pangilinan J."/>
            <person name="Riley R."/>
            <person name="LaButti K."/>
            <person name="Andreopoulos B."/>
            <person name="Lipzen A."/>
            <person name="Chen C."/>
            <person name="Yan M."/>
            <person name="Daum C."/>
            <person name="Ng V."/>
            <person name="Clum A."/>
            <person name="Steindorff A."/>
            <person name="Ohm R.A."/>
            <person name="Martin F."/>
            <person name="Silar P."/>
            <person name="Natvig D.O."/>
            <person name="Lalanne C."/>
            <person name="Gautier V."/>
            <person name="Ament-Velasquez S.L."/>
            <person name="Kruys A."/>
            <person name="Hutchinson M.I."/>
            <person name="Powell A.J."/>
            <person name="Barry K."/>
            <person name="Miller A.N."/>
            <person name="Grigoriev I.V."/>
            <person name="Debuchy R."/>
            <person name="Gladieux P."/>
            <person name="Hiltunen Thoren M."/>
            <person name="Johannesson H."/>
        </authorList>
    </citation>
    <scope>NUCLEOTIDE SEQUENCE</scope>
    <source>
        <strain evidence="3">CBS 508.74</strain>
    </source>
</reference>
<dbReference type="PANTHER" id="PTHR38791">
    <property type="entry name" value="ZN(II)2CYS6 TRANSCRIPTION FACTOR (EUROFUNG)-RELATED-RELATED"/>
    <property type="match status" value="1"/>
</dbReference>
<dbReference type="PROSITE" id="PS50048">
    <property type="entry name" value="ZN2_CY6_FUNGAL_2"/>
    <property type="match status" value="1"/>
</dbReference>
<feature type="domain" description="Zn(2)-C6 fungal-type" evidence="2">
    <location>
        <begin position="10"/>
        <end position="38"/>
    </location>
</feature>
<dbReference type="GO" id="GO:0008270">
    <property type="term" value="F:zinc ion binding"/>
    <property type="evidence" value="ECO:0007669"/>
    <property type="project" value="InterPro"/>
</dbReference>
<dbReference type="PROSITE" id="PS00463">
    <property type="entry name" value="ZN2_CY6_FUNGAL_1"/>
    <property type="match status" value="1"/>
</dbReference>
<dbReference type="GO" id="GO:0003676">
    <property type="term" value="F:nucleic acid binding"/>
    <property type="evidence" value="ECO:0007669"/>
    <property type="project" value="InterPro"/>
</dbReference>
<comment type="caution">
    <text evidence="3">The sequence shown here is derived from an EMBL/GenBank/DDBJ whole genome shotgun (WGS) entry which is preliminary data.</text>
</comment>
<protein>
    <recommendedName>
        <fullName evidence="2">Zn(2)-C6 fungal-type domain-containing protein</fullName>
    </recommendedName>
</protein>
<evidence type="ECO:0000313" key="4">
    <source>
        <dbReference type="Proteomes" id="UP001302812"/>
    </source>
</evidence>
<dbReference type="Proteomes" id="UP001302812">
    <property type="component" value="Unassembled WGS sequence"/>
</dbReference>
<keyword evidence="4" id="KW-1185">Reference proteome</keyword>
<sequence length="555" mass="62217">MVYGGKPSRGCRTCRARRIKCDEGKPTCKRCEKSKRVCGGYRPEFEIVHRDQTVSTVRRLRSRAAGSLHQQLVPLSSEPTPSPVLAVPVLERAHCYFASNFIMVPLQMGASSPGFMEYLLPLIKSERPDTALRHAFHACAFALLGNCAKSESIDLAQLSRKYYTQALCKTRRALSHPEVAGTDATLAAILMLCLYESITAIKPDDVPAWRSHIDGAVQLVCKRGREKICQTRIGYLLFSDVRHHLVVRALSSLEPVPFGADWWMSYGDTDSLFATFQRFALAFVEIRAEVSRLIITTSRSPETLEQMRKLARRAQAIDDGIAKWLDSVPDKYRPKMLCWLGDEEVGLLEGKDYGDIEVFPGRVDVYSDFLTASAWNLGRMSRIILASLNIRITAWMCFPIDYRTVPEFESFRRVCEGPISDIIASVPYHFGWHLRRKELMVHERGPAPGFACGQEGPCKALPSLFLLWALTCVKNHDISSAEQRAWAKGRLRFIADKIGLKYAHIANDVDIRFPSMLIRHDGTMETPAHISAKGLPLRPAAVSQSPESSSSPYPS</sequence>
<proteinExistence type="predicted"/>
<dbReference type="InterPro" id="IPR017964">
    <property type="entry name" value="DNA-dir_DNA_pol_B_CS"/>
</dbReference>
<dbReference type="SUPFAM" id="SSF57701">
    <property type="entry name" value="Zn2/Cys6 DNA-binding domain"/>
    <property type="match status" value="1"/>
</dbReference>
<evidence type="ECO:0000256" key="1">
    <source>
        <dbReference type="ARBA" id="ARBA00023242"/>
    </source>
</evidence>
<dbReference type="PANTHER" id="PTHR38791:SF13">
    <property type="entry name" value="ZN(2)-C6 FUNGAL-TYPE DOMAIN-CONTAINING PROTEIN"/>
    <property type="match status" value="1"/>
</dbReference>
<evidence type="ECO:0000259" key="2">
    <source>
        <dbReference type="PROSITE" id="PS50048"/>
    </source>
</evidence>
<dbReference type="InterPro" id="IPR021858">
    <property type="entry name" value="Fun_TF"/>
</dbReference>
<accession>A0AAN6QC63</accession>
<dbReference type="CDD" id="cd00067">
    <property type="entry name" value="GAL4"/>
    <property type="match status" value="1"/>
</dbReference>
<dbReference type="InterPro" id="IPR053175">
    <property type="entry name" value="DHMBA_Reg_Transcription_Factor"/>
</dbReference>
<dbReference type="InterPro" id="IPR036864">
    <property type="entry name" value="Zn2-C6_fun-type_DNA-bd_sf"/>
</dbReference>